<organism evidence="1 2">
    <name type="scientific">Candidatus Nanopelagicus abundans</name>
    <dbReference type="NCBI Taxonomy" id="1884916"/>
    <lineage>
        <taxon>Bacteria</taxon>
        <taxon>Bacillati</taxon>
        <taxon>Actinomycetota</taxon>
        <taxon>Actinomycetes</taxon>
        <taxon>Candidatus Nanopelagicales</taxon>
        <taxon>Candidatus Nanopelagicaceae</taxon>
        <taxon>Candidatus Nanopelagicus</taxon>
    </lineage>
</organism>
<dbReference type="Proteomes" id="UP000217210">
    <property type="component" value="Chromosome"/>
</dbReference>
<proteinExistence type="predicted"/>
<dbReference type="KEGG" id="nab:B1sIIB91_04475"/>
<evidence type="ECO:0000313" key="2">
    <source>
        <dbReference type="Proteomes" id="UP000217210"/>
    </source>
</evidence>
<dbReference type="EMBL" id="CP016779">
    <property type="protein sequence ID" value="ASY24150.1"/>
    <property type="molecule type" value="Genomic_DNA"/>
</dbReference>
<keyword evidence="2" id="KW-1185">Reference proteome</keyword>
<dbReference type="AlphaFoldDB" id="A0A249L4Y3"/>
<evidence type="ECO:0000313" key="1">
    <source>
        <dbReference type="EMBL" id="ASY24150.1"/>
    </source>
</evidence>
<sequence length="540" mass="60034">MPVKTDSKKAIAIMNRAGLKPLETYSGNIKPWKSKHLKCGRIVYPTLNSIKRGQGPCKYCAGKAVYPPDAVKLFLSKGLKPVEPYPGDNKKPWRSIHIACGNEVSPKYAIVARGESMGCHHCSDQFVDPDEAYQFYLSKNLQPLVPYPGTAKPWKSIHIICGSEVKPRYTHIKSGRVGCLVCSGNVPITQAKAFTFFRSKGLEPKEKFKGPHKPWKSVHIECGRTVSPRWANVQQGHGVCEYCSGKKVDMKKVKQLLKENKLKPLVPYPGNKVNWRCIHLPCGREVAPSYGALNGGQGPCDFCGKNMVGKDEAYELLKKNKYKPLTNFPGGSKSWLCIHTVCGTKVEVRAAYLRRGNVGCSFCAGTKPITAAQANKMYKSRGFKLLEPFTNVRTPVKSIHLVCGKKVSPTYGSLRSGSGCKYCSIGGINLLAPAYLYLITHNSLNSHKIGIGGIDSSMDRLEKHKKQGWKTYRQLDLDTAEEAYEIEQAVLTWLRYDLGLQQYLLSEQIPQGGHTETVDASEIDLPTIWAKVEELSRVKR</sequence>
<gene>
    <name evidence="1" type="ORF">B1sIIB91_04475</name>
</gene>
<reference evidence="1 2" key="1">
    <citation type="submission" date="2016-07" db="EMBL/GenBank/DDBJ databases">
        <title>High microdiversification within the ubiquitous acI lineage of Actinobacteria.</title>
        <authorList>
            <person name="Neuenschwander S.M."/>
            <person name="Salcher M."/>
            <person name="Ghai R."/>
            <person name="Pernthaler J."/>
        </authorList>
    </citation>
    <scope>NUCLEOTIDE SEQUENCE [LARGE SCALE GENOMIC DNA]</scope>
    <source>
        <strain evidence="1">MMS-IIB-91</strain>
    </source>
</reference>
<name>A0A249L4Y3_9ACTN</name>
<accession>A0A249L4Y3</accession>
<protein>
    <submittedName>
        <fullName evidence="1">Uncharacterized protein</fullName>
    </submittedName>
</protein>